<evidence type="ECO:0000256" key="8">
    <source>
        <dbReference type="PIRSR" id="PIRSR000077-1"/>
    </source>
</evidence>
<dbReference type="Pfam" id="PF00085">
    <property type="entry name" value="Thioredoxin"/>
    <property type="match status" value="1"/>
</dbReference>
<dbReference type="Gene3D" id="3.40.30.10">
    <property type="entry name" value="Glutaredoxin"/>
    <property type="match status" value="1"/>
</dbReference>
<feature type="domain" description="Thioredoxin" evidence="10">
    <location>
        <begin position="1"/>
        <end position="100"/>
    </location>
</feature>
<keyword evidence="12" id="KW-1185">Reference proteome</keyword>
<reference evidence="11 12" key="1">
    <citation type="submission" date="2018-07" db="EMBL/GenBank/DDBJ databases">
        <title>Genomic Encyclopedia of Type Strains, Phase III (KMG-III): the genomes of soil and plant-associated and newly described type strains.</title>
        <authorList>
            <person name="Whitman W."/>
        </authorList>
    </citation>
    <scope>NUCLEOTIDE SEQUENCE [LARGE SCALE GENOMIC DNA]</scope>
    <source>
        <strain evidence="11 12">CECT 7946</strain>
    </source>
</reference>
<evidence type="ECO:0000256" key="6">
    <source>
        <dbReference type="NCBIfam" id="TIGR01068"/>
    </source>
</evidence>
<evidence type="ECO:0000256" key="5">
    <source>
        <dbReference type="ARBA" id="ARBA00023284"/>
    </source>
</evidence>
<protein>
    <recommendedName>
        <fullName evidence="6 7">Thioredoxin</fullName>
    </recommendedName>
</protein>
<feature type="site" description="Contributes to redox potential value" evidence="8">
    <location>
        <position position="26"/>
    </location>
</feature>
<comment type="similarity">
    <text evidence="1 7">Belongs to the thioredoxin family.</text>
</comment>
<dbReference type="InterPro" id="IPR005746">
    <property type="entry name" value="Thioredoxin"/>
</dbReference>
<dbReference type="InterPro" id="IPR036249">
    <property type="entry name" value="Thioredoxin-like_sf"/>
</dbReference>
<comment type="caution">
    <text evidence="11">The sequence shown here is derived from an EMBL/GenBank/DDBJ whole genome shotgun (WGS) entry which is preliminary data.</text>
</comment>
<dbReference type="InterPro" id="IPR017937">
    <property type="entry name" value="Thioredoxin_CS"/>
</dbReference>
<name>A0A3D9H2D6_9FLAO</name>
<feature type="disulfide bond" description="Redox-active" evidence="9">
    <location>
        <begin position="24"/>
        <end position="27"/>
    </location>
</feature>
<evidence type="ECO:0000259" key="10">
    <source>
        <dbReference type="PROSITE" id="PS51352"/>
    </source>
</evidence>
<keyword evidence="5 9" id="KW-0676">Redox-active center</keyword>
<dbReference type="SUPFAM" id="SSF52833">
    <property type="entry name" value="Thioredoxin-like"/>
    <property type="match status" value="1"/>
</dbReference>
<evidence type="ECO:0000313" key="11">
    <source>
        <dbReference type="EMBL" id="RED43652.1"/>
    </source>
</evidence>
<organism evidence="11 12">
    <name type="scientific">Winogradskyella eximia</name>
    <dbReference type="NCBI Taxonomy" id="262006"/>
    <lineage>
        <taxon>Bacteria</taxon>
        <taxon>Pseudomonadati</taxon>
        <taxon>Bacteroidota</taxon>
        <taxon>Flavobacteriia</taxon>
        <taxon>Flavobacteriales</taxon>
        <taxon>Flavobacteriaceae</taxon>
        <taxon>Winogradskyella</taxon>
    </lineage>
</organism>
<dbReference type="InterPro" id="IPR013766">
    <property type="entry name" value="Thioredoxin_domain"/>
</dbReference>
<gene>
    <name evidence="11" type="ORF">DFQ10_105252</name>
</gene>
<evidence type="ECO:0000256" key="3">
    <source>
        <dbReference type="ARBA" id="ARBA00022982"/>
    </source>
</evidence>
<dbReference type="NCBIfam" id="TIGR01068">
    <property type="entry name" value="thioredoxin"/>
    <property type="match status" value="1"/>
</dbReference>
<feature type="site" description="Contributes to redox potential value" evidence="8">
    <location>
        <position position="25"/>
    </location>
</feature>
<keyword evidence="2" id="KW-0813">Transport</keyword>
<evidence type="ECO:0000256" key="1">
    <source>
        <dbReference type="ARBA" id="ARBA00008987"/>
    </source>
</evidence>
<evidence type="ECO:0000256" key="9">
    <source>
        <dbReference type="PIRSR" id="PIRSR000077-4"/>
    </source>
</evidence>
<dbReference type="PANTHER" id="PTHR45663:SF11">
    <property type="entry name" value="GEO12009P1"/>
    <property type="match status" value="1"/>
</dbReference>
<evidence type="ECO:0000256" key="2">
    <source>
        <dbReference type="ARBA" id="ARBA00022448"/>
    </source>
</evidence>
<evidence type="ECO:0000256" key="7">
    <source>
        <dbReference type="PIRNR" id="PIRNR000077"/>
    </source>
</evidence>
<feature type="active site" description="Nucleophile" evidence="8">
    <location>
        <position position="24"/>
    </location>
</feature>
<evidence type="ECO:0000256" key="4">
    <source>
        <dbReference type="ARBA" id="ARBA00023157"/>
    </source>
</evidence>
<dbReference type="GO" id="GO:0015035">
    <property type="term" value="F:protein-disulfide reductase activity"/>
    <property type="evidence" value="ECO:0007669"/>
    <property type="project" value="UniProtKB-UniRule"/>
</dbReference>
<accession>A0A3D9H2D6</accession>
<keyword evidence="4 9" id="KW-1015">Disulfide bond</keyword>
<sequence>MKGDFNKIVNGNIPVLVDFHAEWCGPCKAQSPIIKELAQEVGGKVRVIKIDIDKNQAIAQRYNVRGVPTLVLFNEGQIVWRQSGVQSKSQLLSVIKQYTTVMS</sequence>
<dbReference type="PROSITE" id="PS00194">
    <property type="entry name" value="THIOREDOXIN_1"/>
    <property type="match status" value="1"/>
</dbReference>
<dbReference type="AlphaFoldDB" id="A0A3D9H2D6"/>
<dbReference type="GO" id="GO:0005829">
    <property type="term" value="C:cytosol"/>
    <property type="evidence" value="ECO:0007669"/>
    <property type="project" value="TreeGrafter"/>
</dbReference>
<feature type="site" description="Deprotonates C-terminal active site Cys" evidence="8">
    <location>
        <position position="18"/>
    </location>
</feature>
<dbReference type="PANTHER" id="PTHR45663">
    <property type="entry name" value="GEO12009P1"/>
    <property type="match status" value="1"/>
</dbReference>
<dbReference type="RefSeq" id="WP_115817743.1">
    <property type="nucleotide sequence ID" value="NZ_QRDV01000005.1"/>
</dbReference>
<dbReference type="GO" id="GO:0045454">
    <property type="term" value="P:cell redox homeostasis"/>
    <property type="evidence" value="ECO:0007669"/>
    <property type="project" value="TreeGrafter"/>
</dbReference>
<dbReference type="CDD" id="cd02947">
    <property type="entry name" value="TRX_family"/>
    <property type="match status" value="1"/>
</dbReference>
<dbReference type="PRINTS" id="PR00421">
    <property type="entry name" value="THIOREDOXIN"/>
</dbReference>
<evidence type="ECO:0000313" key="12">
    <source>
        <dbReference type="Proteomes" id="UP000256980"/>
    </source>
</evidence>
<feature type="active site" description="Nucleophile" evidence="8">
    <location>
        <position position="27"/>
    </location>
</feature>
<dbReference type="PROSITE" id="PS51352">
    <property type="entry name" value="THIOREDOXIN_2"/>
    <property type="match status" value="1"/>
</dbReference>
<dbReference type="EMBL" id="QRDV01000005">
    <property type="protein sequence ID" value="RED43652.1"/>
    <property type="molecule type" value="Genomic_DNA"/>
</dbReference>
<dbReference type="OrthoDB" id="9790390at2"/>
<keyword evidence="3" id="KW-0249">Electron transport</keyword>
<dbReference type="FunFam" id="3.40.30.10:FF:000001">
    <property type="entry name" value="Thioredoxin"/>
    <property type="match status" value="1"/>
</dbReference>
<dbReference type="Proteomes" id="UP000256980">
    <property type="component" value="Unassembled WGS sequence"/>
</dbReference>
<proteinExistence type="inferred from homology"/>
<dbReference type="PIRSF" id="PIRSF000077">
    <property type="entry name" value="Thioredoxin"/>
    <property type="match status" value="1"/>
</dbReference>